<dbReference type="EMBL" id="SODZ01000015">
    <property type="protein sequence ID" value="TDX11799.1"/>
    <property type="molecule type" value="Genomic_DNA"/>
</dbReference>
<gene>
    <name evidence="1" type="ORF">C8D74_1154</name>
</gene>
<organism evidence="1 2">
    <name type="scientific">Petrotoga sibirica</name>
    <dbReference type="NCBI Taxonomy" id="156202"/>
    <lineage>
        <taxon>Bacteria</taxon>
        <taxon>Thermotogati</taxon>
        <taxon>Thermotogota</taxon>
        <taxon>Thermotogae</taxon>
        <taxon>Petrotogales</taxon>
        <taxon>Petrotogaceae</taxon>
        <taxon>Petrotoga</taxon>
    </lineage>
</organism>
<protein>
    <submittedName>
        <fullName evidence="1">Uncharacterized protein</fullName>
    </submittedName>
</protein>
<dbReference type="Proteomes" id="UP000294817">
    <property type="component" value="Unassembled WGS sequence"/>
</dbReference>
<accession>A0A4R8EJ73</accession>
<evidence type="ECO:0000313" key="1">
    <source>
        <dbReference type="EMBL" id="TDX11799.1"/>
    </source>
</evidence>
<keyword evidence="2" id="KW-1185">Reference proteome</keyword>
<dbReference type="AlphaFoldDB" id="A0A4R8EJ73"/>
<dbReference type="RefSeq" id="WP_103877530.1">
    <property type="nucleotide sequence ID" value="NZ_SODZ01000015.1"/>
</dbReference>
<name>A0A4R8EJ73_9BACT</name>
<sequence length="408" mass="47822">MREDLLFSKYDLRKVMDNQVSSMKKEIESYDGNRLLNTSETDLIDYFVKKYSIQPINLLKENMYVDQEEVEVDVSHDRSRILLDERKPYYVKGTKITLFVPFEGEEDLFDCLPSSFTTNPPRGYIQSNILRISISTTNHDSKSVQKNLNKELNNIEKYINWIDKDIKPWNESLTKKAKGMIDSRRDKLLKDRELIDELDFPIKRREDEESTYVAPEVRRKVTPKPPEATNEPYQPELVLDMKEYEHIIEVICKTAKMLERSPNTFKDMKEEQLRDQFLVPLNSHYEGQETGETFNLSGKTDILIRVNDKSIFIAECKIWRGQKALSEAVDQLLSYTTWRDTKTALIIFNRNKNLSNVLDQITPVILEHSSCKKSVKYDKETGFRFILGHPNDPNREMILTVLVFDVPN</sequence>
<comment type="caution">
    <text evidence="1">The sequence shown here is derived from an EMBL/GenBank/DDBJ whole genome shotgun (WGS) entry which is preliminary data.</text>
</comment>
<evidence type="ECO:0000313" key="2">
    <source>
        <dbReference type="Proteomes" id="UP000294817"/>
    </source>
</evidence>
<reference evidence="1 2" key="1">
    <citation type="submission" date="2019-03" db="EMBL/GenBank/DDBJ databases">
        <title>Genomic Encyclopedia of Type Strains, Phase IV (KMG-IV): sequencing the most valuable type-strain genomes for metagenomic binning, comparative biology and taxonomic classification.</title>
        <authorList>
            <person name="Goeker M."/>
        </authorList>
    </citation>
    <scope>NUCLEOTIDE SEQUENCE [LARGE SCALE GENOMIC DNA]</scope>
    <source>
        <strain evidence="1 2">DSM 13575</strain>
    </source>
</reference>
<proteinExistence type="predicted"/>